<sequence length="103" mass="11248">MKKVLSVGAIVVLAMAIYTQFTFFVVAPIRAVPEGSTVVMFRLNKTEFIDSADAICVRIQGNVNLLCRGAVLAGVLNGAHILARLPYSESLYLISTGNQRYDR</sequence>
<accession>A0ABV4PLB3</accession>
<dbReference type="Proteomes" id="UP001569512">
    <property type="component" value="Unassembled WGS sequence"/>
</dbReference>
<evidence type="ECO:0000313" key="2">
    <source>
        <dbReference type="Proteomes" id="UP001569512"/>
    </source>
</evidence>
<keyword evidence="2" id="KW-1185">Reference proteome</keyword>
<organism evidence="1 2">
    <name type="scientific">Pseudomonas tremae</name>
    <dbReference type="NCBI Taxonomy" id="200454"/>
    <lineage>
        <taxon>Bacteria</taxon>
        <taxon>Pseudomonadati</taxon>
        <taxon>Pseudomonadota</taxon>
        <taxon>Gammaproteobacteria</taxon>
        <taxon>Pseudomonadales</taxon>
        <taxon>Pseudomonadaceae</taxon>
        <taxon>Pseudomonas</taxon>
    </lineage>
</organism>
<dbReference type="EMBL" id="JBGMSU010000021">
    <property type="protein sequence ID" value="MFA0940558.1"/>
    <property type="molecule type" value="Genomic_DNA"/>
</dbReference>
<reference evidence="1 2" key="1">
    <citation type="submission" date="2024-06" db="EMBL/GenBank/DDBJ databases">
        <title>Genome sequences for Pseudomonas syringae strains with characterized LPS.</title>
        <authorList>
            <person name="Baltrus D.A."/>
            <person name="Krings L."/>
        </authorList>
    </citation>
    <scope>NUCLEOTIDE SEQUENCE [LARGE SCALE GENOMIC DNA]</scope>
    <source>
        <strain evidence="1 2">NCPPB2708</strain>
    </source>
</reference>
<evidence type="ECO:0000313" key="1">
    <source>
        <dbReference type="EMBL" id="MFA0940558.1"/>
    </source>
</evidence>
<protein>
    <submittedName>
        <fullName evidence="1">Uncharacterized protein</fullName>
    </submittedName>
</protein>
<proteinExistence type="predicted"/>
<dbReference type="RefSeq" id="WP_024668564.1">
    <property type="nucleotide sequence ID" value="NZ_AVEE02000005.1"/>
</dbReference>
<comment type="caution">
    <text evidence="1">The sequence shown here is derived from an EMBL/GenBank/DDBJ whole genome shotgun (WGS) entry which is preliminary data.</text>
</comment>
<gene>
    <name evidence="1" type="ORF">ACDH53_24550</name>
</gene>
<name>A0ABV4PLB3_9PSED</name>